<organism evidence="2 3">
    <name type="scientific">Trapa natans</name>
    <name type="common">Water chestnut</name>
    <dbReference type="NCBI Taxonomy" id="22666"/>
    <lineage>
        <taxon>Eukaryota</taxon>
        <taxon>Viridiplantae</taxon>
        <taxon>Streptophyta</taxon>
        <taxon>Embryophyta</taxon>
        <taxon>Tracheophyta</taxon>
        <taxon>Spermatophyta</taxon>
        <taxon>Magnoliopsida</taxon>
        <taxon>eudicotyledons</taxon>
        <taxon>Gunneridae</taxon>
        <taxon>Pentapetalae</taxon>
        <taxon>rosids</taxon>
        <taxon>malvids</taxon>
        <taxon>Myrtales</taxon>
        <taxon>Lythraceae</taxon>
        <taxon>Trapa</taxon>
    </lineage>
</organism>
<protein>
    <submittedName>
        <fullName evidence="2">Uncharacterized protein</fullName>
    </submittedName>
</protein>
<evidence type="ECO:0000313" key="3">
    <source>
        <dbReference type="Proteomes" id="UP001346149"/>
    </source>
</evidence>
<feature type="compositionally biased region" description="Basic and acidic residues" evidence="1">
    <location>
        <begin position="145"/>
        <end position="154"/>
    </location>
</feature>
<dbReference type="AlphaFoldDB" id="A0AAN7KXN4"/>
<keyword evidence="3" id="KW-1185">Reference proteome</keyword>
<dbReference type="Gene3D" id="1.20.1270.60">
    <property type="entry name" value="Arfaptin homology (AH) domain/BAR domain"/>
    <property type="match status" value="1"/>
</dbReference>
<comment type="caution">
    <text evidence="2">The sequence shown here is derived from an EMBL/GenBank/DDBJ whole genome shotgun (WGS) entry which is preliminary data.</text>
</comment>
<dbReference type="InterPro" id="IPR027267">
    <property type="entry name" value="AH/BAR_dom_sf"/>
</dbReference>
<feature type="region of interest" description="Disordered" evidence="1">
    <location>
        <begin position="145"/>
        <end position="195"/>
    </location>
</feature>
<sequence>MELVMVHLTYAIVCYLKLLLRLCYIFDTGGGVKRVKDGASQDQILNETRLQNLQCELVNGLHEVARRLIWALAKRIDLEGLDPLLADDPEDHLNLIISNVHKSLELASNRADSVNKHHSGLILQMTSKIRSDWQYTFEGASPTEEEVKVAAAERRRMRKQKIKRRKKNKEKEKEKMEEEEEAKGPATLSKPTADV</sequence>
<dbReference type="PANTHER" id="PTHR36029">
    <property type="entry name" value="TSET COMPLEX MEMBER TSTA"/>
    <property type="match status" value="1"/>
</dbReference>
<dbReference type="PANTHER" id="PTHR36029:SF1">
    <property type="entry name" value="PROTEIN TPLATE"/>
    <property type="match status" value="1"/>
</dbReference>
<dbReference type="GO" id="GO:0006897">
    <property type="term" value="P:endocytosis"/>
    <property type="evidence" value="ECO:0007669"/>
    <property type="project" value="InterPro"/>
</dbReference>
<feature type="compositionally biased region" description="Basic residues" evidence="1">
    <location>
        <begin position="155"/>
        <end position="168"/>
    </location>
</feature>
<dbReference type="Proteomes" id="UP001346149">
    <property type="component" value="Unassembled WGS sequence"/>
</dbReference>
<name>A0AAN7KXN4_TRANT</name>
<evidence type="ECO:0000256" key="1">
    <source>
        <dbReference type="SAM" id="MobiDB-lite"/>
    </source>
</evidence>
<reference evidence="2 3" key="1">
    <citation type="journal article" date="2023" name="Hortic Res">
        <title>Pangenome of water caltrop reveals structural variations and asymmetric subgenome divergence after allopolyploidization.</title>
        <authorList>
            <person name="Zhang X."/>
            <person name="Chen Y."/>
            <person name="Wang L."/>
            <person name="Yuan Y."/>
            <person name="Fang M."/>
            <person name="Shi L."/>
            <person name="Lu R."/>
            <person name="Comes H.P."/>
            <person name="Ma Y."/>
            <person name="Chen Y."/>
            <person name="Huang G."/>
            <person name="Zhou Y."/>
            <person name="Zheng Z."/>
            <person name="Qiu Y."/>
        </authorList>
    </citation>
    <scope>NUCLEOTIDE SEQUENCE [LARGE SCALE GENOMIC DNA]</scope>
    <source>
        <strain evidence="2">F231</strain>
    </source>
</reference>
<gene>
    <name evidence="2" type="ORF">SAY86_009936</name>
</gene>
<dbReference type="EMBL" id="JAXQNO010000019">
    <property type="protein sequence ID" value="KAK4775001.1"/>
    <property type="molecule type" value="Genomic_DNA"/>
</dbReference>
<evidence type="ECO:0000313" key="2">
    <source>
        <dbReference type="EMBL" id="KAK4775001.1"/>
    </source>
</evidence>
<accession>A0AAN7KXN4</accession>
<proteinExistence type="predicted"/>
<dbReference type="InterPro" id="IPR037501">
    <property type="entry name" value="TPLATE"/>
</dbReference>